<accession>A0A7W7PGU3</accession>
<dbReference type="InterPro" id="IPR021235">
    <property type="entry name" value="DUF2637"/>
</dbReference>
<feature type="transmembrane region" description="Helical" evidence="1">
    <location>
        <begin position="95"/>
        <end position="114"/>
    </location>
</feature>
<protein>
    <recommendedName>
        <fullName evidence="4">DUF2637 domain-containing protein</fullName>
    </recommendedName>
</protein>
<sequence length="159" mass="17373">MHSHPRHRRRRGWQPGASQWTRLLSSTLAALTALIVAAASMLGGVISYPLLENLAAPYVPRGLCPWWPPLVYGPWLAAALSILRAAVHQRRAAHSWGVLLLFSGLAVALCVSHTPMSLPSLGVAALPPVTALACFHQMTRQITLTRPPRRARPAHTRNH</sequence>
<dbReference type="Pfam" id="PF10935">
    <property type="entry name" value="DUF2637"/>
    <property type="match status" value="1"/>
</dbReference>
<reference evidence="2 3" key="1">
    <citation type="submission" date="2020-08" db="EMBL/GenBank/DDBJ databases">
        <title>Genomic Encyclopedia of Type Strains, Phase III (KMG-III): the genomes of soil and plant-associated and newly described type strains.</title>
        <authorList>
            <person name="Whitman W."/>
        </authorList>
    </citation>
    <scope>NUCLEOTIDE SEQUENCE [LARGE SCALE GENOMIC DNA]</scope>
    <source>
        <strain evidence="2 3">CECT 3265</strain>
    </source>
</reference>
<name>A0A7W7PGU3_STRNE</name>
<keyword evidence="3" id="KW-1185">Reference proteome</keyword>
<dbReference type="Proteomes" id="UP000556436">
    <property type="component" value="Unassembled WGS sequence"/>
</dbReference>
<keyword evidence="1" id="KW-0472">Membrane</keyword>
<keyword evidence="1" id="KW-0812">Transmembrane</keyword>
<evidence type="ECO:0000313" key="2">
    <source>
        <dbReference type="EMBL" id="MBB4889202.1"/>
    </source>
</evidence>
<comment type="caution">
    <text evidence="2">The sequence shown here is derived from an EMBL/GenBank/DDBJ whole genome shotgun (WGS) entry which is preliminary data.</text>
</comment>
<feature type="transmembrane region" description="Helical" evidence="1">
    <location>
        <begin position="66"/>
        <end position="83"/>
    </location>
</feature>
<keyword evidence="1" id="KW-1133">Transmembrane helix</keyword>
<evidence type="ECO:0008006" key="4">
    <source>
        <dbReference type="Google" id="ProtNLM"/>
    </source>
</evidence>
<organism evidence="2 3">
    <name type="scientific">Streptomyces netropsis</name>
    <name type="common">Streptoverticillium netropsis</name>
    <dbReference type="NCBI Taxonomy" id="55404"/>
    <lineage>
        <taxon>Bacteria</taxon>
        <taxon>Bacillati</taxon>
        <taxon>Actinomycetota</taxon>
        <taxon>Actinomycetes</taxon>
        <taxon>Kitasatosporales</taxon>
        <taxon>Streptomycetaceae</taxon>
        <taxon>Streptomyces</taxon>
    </lineage>
</organism>
<evidence type="ECO:0000256" key="1">
    <source>
        <dbReference type="SAM" id="Phobius"/>
    </source>
</evidence>
<evidence type="ECO:0000313" key="3">
    <source>
        <dbReference type="Proteomes" id="UP000556436"/>
    </source>
</evidence>
<dbReference type="RefSeq" id="WP_229822857.1">
    <property type="nucleotide sequence ID" value="NZ_BMRW01000018.1"/>
</dbReference>
<gene>
    <name evidence="2" type="ORF">FHS38_005277</name>
</gene>
<dbReference type="EMBL" id="JACHJG010000012">
    <property type="protein sequence ID" value="MBB4889202.1"/>
    <property type="molecule type" value="Genomic_DNA"/>
</dbReference>
<proteinExistence type="predicted"/>
<dbReference type="AlphaFoldDB" id="A0A7W7PGU3"/>
<feature type="transmembrane region" description="Helical" evidence="1">
    <location>
        <begin position="21"/>
        <end position="46"/>
    </location>
</feature>